<evidence type="ECO:0000313" key="2">
    <source>
        <dbReference type="EMBL" id="RDH83662.1"/>
    </source>
</evidence>
<comment type="caution">
    <text evidence="2">The sequence shown here is derived from an EMBL/GenBank/DDBJ whole genome shotgun (WGS) entry which is preliminary data.</text>
</comment>
<dbReference type="Pfam" id="PF13338">
    <property type="entry name" value="AbiEi_4"/>
    <property type="match status" value="1"/>
</dbReference>
<keyword evidence="3" id="KW-1185">Reference proteome</keyword>
<organism evidence="2 3">
    <name type="scientific">endosymbiont of Escarpia spicata</name>
    <dbReference type="NCBI Taxonomy" id="2200908"/>
    <lineage>
        <taxon>Bacteria</taxon>
        <taxon>Pseudomonadati</taxon>
        <taxon>Pseudomonadota</taxon>
        <taxon>Gammaproteobacteria</taxon>
        <taxon>sulfur-oxidizing symbionts</taxon>
    </lineage>
</organism>
<dbReference type="InterPro" id="IPR025159">
    <property type="entry name" value="AbiEi_N"/>
</dbReference>
<dbReference type="Proteomes" id="UP000254771">
    <property type="component" value="Unassembled WGS sequence"/>
</dbReference>
<name>A0A370DFH9_9GAMM</name>
<evidence type="ECO:0000313" key="3">
    <source>
        <dbReference type="Proteomes" id="UP000254771"/>
    </source>
</evidence>
<dbReference type="EMBL" id="QFXE01000018">
    <property type="protein sequence ID" value="RDH83662.1"/>
    <property type="molecule type" value="Genomic_DNA"/>
</dbReference>
<proteinExistence type="predicted"/>
<reference evidence="2 3" key="1">
    <citation type="journal article" date="2018" name="ISME J.">
        <title>Endosymbiont genomes yield clues of tubeworm success.</title>
        <authorList>
            <person name="Li Y."/>
            <person name="Liles M.R."/>
            <person name="Halanych K.M."/>
        </authorList>
    </citation>
    <scope>NUCLEOTIDE SEQUENCE [LARGE SCALE GENOMIC DNA]</scope>
    <source>
        <strain evidence="2">A1462</strain>
    </source>
</reference>
<dbReference type="AlphaFoldDB" id="A0A370DFH9"/>
<feature type="domain" description="AbiEi antitoxin N-terminal" evidence="1">
    <location>
        <begin position="9"/>
        <end position="55"/>
    </location>
</feature>
<gene>
    <name evidence="2" type="ORF">DIZ78_14275</name>
</gene>
<sequence>MTQTTQTDKVLELVQKEGVLRPRDLDPYGIPRIYLSRLHAAGKLQRIGRGLYVLPGTNASEHRSLAEACKRVPKGVICLLSALRFHELTTQSPFEVWLAIGEKAWRPRVEYPPLRIVRFSSAALDAGVEEHRIEGVIVPVFTPAKTVADCFKYRNKIGLDISIEALRECWRSRRCTMDDLWQYAKVCRVQNVMRPYLESLAT</sequence>
<protein>
    <submittedName>
        <fullName evidence="2">Transcriptional regulator</fullName>
    </submittedName>
</protein>
<accession>A0A370DFH9</accession>
<evidence type="ECO:0000259" key="1">
    <source>
        <dbReference type="Pfam" id="PF13338"/>
    </source>
</evidence>